<accession>A0A1I0A4D7</accession>
<reference evidence="2" key="1">
    <citation type="submission" date="2016-10" db="EMBL/GenBank/DDBJ databases">
        <authorList>
            <person name="Varghese N."/>
            <person name="Submissions S."/>
        </authorList>
    </citation>
    <scope>NUCLEOTIDE SEQUENCE [LARGE SCALE GENOMIC DNA]</scope>
    <source>
        <strain evidence="2">CGMCC 1.3566</strain>
    </source>
</reference>
<dbReference type="OrthoDB" id="2919014at2"/>
<evidence type="ECO:0000313" key="1">
    <source>
        <dbReference type="EMBL" id="SES89025.1"/>
    </source>
</evidence>
<proteinExistence type="predicted"/>
<keyword evidence="2" id="KW-1185">Reference proteome</keyword>
<gene>
    <name evidence="1" type="ORF">SAMN05421676_10233</name>
</gene>
<dbReference type="RefSeq" id="WP_093131701.1">
    <property type="nucleotide sequence ID" value="NZ_FOHJ01000002.1"/>
</dbReference>
<dbReference type="Proteomes" id="UP000199095">
    <property type="component" value="Unassembled WGS sequence"/>
</dbReference>
<protein>
    <submittedName>
        <fullName evidence="1">Uncharacterized protein</fullName>
    </submittedName>
</protein>
<name>A0A1I0A4D7_9BACI</name>
<evidence type="ECO:0000313" key="2">
    <source>
        <dbReference type="Proteomes" id="UP000199095"/>
    </source>
</evidence>
<dbReference type="AlphaFoldDB" id="A0A1I0A4D7"/>
<organism evidence="1 2">
    <name type="scientific">Salinibacillus kushneri</name>
    <dbReference type="NCBI Taxonomy" id="237682"/>
    <lineage>
        <taxon>Bacteria</taxon>
        <taxon>Bacillati</taxon>
        <taxon>Bacillota</taxon>
        <taxon>Bacilli</taxon>
        <taxon>Bacillales</taxon>
        <taxon>Bacillaceae</taxon>
        <taxon>Salinibacillus</taxon>
    </lineage>
</organism>
<dbReference type="EMBL" id="FOHJ01000002">
    <property type="protein sequence ID" value="SES89025.1"/>
    <property type="molecule type" value="Genomic_DNA"/>
</dbReference>
<sequence length="146" mass="17154">MNELIKEEYDNLLNIGVGNKFDYVGVYKNEKGVYLIDRTDGQTYTDDYLAEDVSECVLTLFDKVEEMIDEAKSQLLEKHLERKNTEPDYEKSEHDLCEDMLCLEKTALSSLQYSVLKGFLPEHELRMAEQLHNRLVAKYELEKRCF</sequence>